<keyword evidence="2" id="KW-0472">Membrane</keyword>
<keyword evidence="3" id="KW-1185">Reference proteome</keyword>
<reference evidence="3" key="1">
    <citation type="journal article" date="2013" name="Genetics">
        <title>The draft genome and transcriptome of Panagrellus redivivus are shaped by the harsh demands of a free-living lifestyle.</title>
        <authorList>
            <person name="Srinivasan J."/>
            <person name="Dillman A.R."/>
            <person name="Macchietto M.G."/>
            <person name="Heikkinen L."/>
            <person name="Lakso M."/>
            <person name="Fracchia K.M."/>
            <person name="Antoshechkin I."/>
            <person name="Mortazavi A."/>
            <person name="Wong G."/>
            <person name="Sternberg P.W."/>
        </authorList>
    </citation>
    <scope>NUCLEOTIDE SEQUENCE [LARGE SCALE GENOMIC DNA]</scope>
    <source>
        <strain evidence="3">MT8872</strain>
    </source>
</reference>
<sequence>MIKECKTFSEGRVCQREYKKCEDGCLIAKLNGENVHRQGCRSKAALDGSTAMKHHNGFGPMLLFHSCRTDWCNTEEVIDKYERDFYPVPLVTDPVTTSTTTSTSVSTTSSTTASTSTATSTSPPMTTTTAAMTQSSTISTTERILPTEAMLRGSATTYTSNFAILMLILLKFLLRLARRCQAC</sequence>
<accession>A0A7E4VXH8</accession>
<dbReference type="Proteomes" id="UP000492821">
    <property type="component" value="Unassembled WGS sequence"/>
</dbReference>
<evidence type="ECO:0000313" key="4">
    <source>
        <dbReference type="WBParaSite" id="Pan_g4419.t1"/>
    </source>
</evidence>
<reference evidence="4" key="2">
    <citation type="submission" date="2020-10" db="UniProtKB">
        <authorList>
            <consortium name="WormBaseParasite"/>
        </authorList>
    </citation>
    <scope>IDENTIFICATION</scope>
</reference>
<protein>
    <submittedName>
        <fullName evidence="4">Activin_recp domain-containing protein</fullName>
    </submittedName>
</protein>
<feature type="region of interest" description="Disordered" evidence="1">
    <location>
        <begin position="95"/>
        <end position="131"/>
    </location>
</feature>
<dbReference type="WBParaSite" id="Pan_g4419.t1">
    <property type="protein sequence ID" value="Pan_g4419.t1"/>
    <property type="gene ID" value="Pan_g4419"/>
</dbReference>
<feature type="compositionally biased region" description="Low complexity" evidence="1">
    <location>
        <begin position="96"/>
        <end position="131"/>
    </location>
</feature>
<proteinExistence type="predicted"/>
<name>A0A7E4VXH8_PANRE</name>
<organism evidence="3 4">
    <name type="scientific">Panagrellus redivivus</name>
    <name type="common">Microworm</name>
    <dbReference type="NCBI Taxonomy" id="6233"/>
    <lineage>
        <taxon>Eukaryota</taxon>
        <taxon>Metazoa</taxon>
        <taxon>Ecdysozoa</taxon>
        <taxon>Nematoda</taxon>
        <taxon>Chromadorea</taxon>
        <taxon>Rhabditida</taxon>
        <taxon>Tylenchina</taxon>
        <taxon>Panagrolaimomorpha</taxon>
        <taxon>Panagrolaimoidea</taxon>
        <taxon>Panagrolaimidae</taxon>
        <taxon>Panagrellus</taxon>
    </lineage>
</organism>
<dbReference type="AlphaFoldDB" id="A0A7E4VXH8"/>
<keyword evidence="2" id="KW-1133">Transmembrane helix</keyword>
<keyword evidence="2" id="KW-0812">Transmembrane</keyword>
<evidence type="ECO:0000313" key="3">
    <source>
        <dbReference type="Proteomes" id="UP000492821"/>
    </source>
</evidence>
<evidence type="ECO:0000256" key="1">
    <source>
        <dbReference type="SAM" id="MobiDB-lite"/>
    </source>
</evidence>
<evidence type="ECO:0000256" key="2">
    <source>
        <dbReference type="SAM" id="Phobius"/>
    </source>
</evidence>
<feature type="transmembrane region" description="Helical" evidence="2">
    <location>
        <begin position="155"/>
        <end position="174"/>
    </location>
</feature>